<sequence>MTEQRLQQIESKLDKIAETLIKLARVEERVAAIMEENRTLRANLADNTRKIQEVEKSQSSSRYVERLVWLITATIIGAYLTGKSIGAL</sequence>
<proteinExistence type="predicted"/>
<keyword evidence="1" id="KW-0175">Coiled coil</keyword>
<comment type="caution">
    <text evidence="2">The sequence shown here is derived from an EMBL/GenBank/DDBJ whole genome shotgun (WGS) entry which is preliminary data.</text>
</comment>
<evidence type="ECO:0000313" key="3">
    <source>
        <dbReference type="Proteomes" id="UP001500604"/>
    </source>
</evidence>
<evidence type="ECO:0008006" key="4">
    <source>
        <dbReference type="Google" id="ProtNLM"/>
    </source>
</evidence>
<accession>A0ABP8VBB4</accession>
<feature type="coiled-coil region" evidence="1">
    <location>
        <begin position="9"/>
        <end position="57"/>
    </location>
</feature>
<organism evidence="2 3">
    <name type="scientific">Kistimonas scapharcae</name>
    <dbReference type="NCBI Taxonomy" id="1036133"/>
    <lineage>
        <taxon>Bacteria</taxon>
        <taxon>Pseudomonadati</taxon>
        <taxon>Pseudomonadota</taxon>
        <taxon>Gammaproteobacteria</taxon>
        <taxon>Oceanospirillales</taxon>
        <taxon>Endozoicomonadaceae</taxon>
        <taxon>Kistimonas</taxon>
    </lineage>
</organism>
<gene>
    <name evidence="2" type="ORF">GCM10023116_48240</name>
</gene>
<dbReference type="EMBL" id="BAABFL010000477">
    <property type="protein sequence ID" value="GAA4652540.1"/>
    <property type="molecule type" value="Genomic_DNA"/>
</dbReference>
<dbReference type="RefSeq" id="WP_345199127.1">
    <property type="nucleotide sequence ID" value="NZ_BAABFL010000477.1"/>
</dbReference>
<name>A0ABP8VBB4_9GAMM</name>
<protein>
    <recommendedName>
        <fullName evidence="4">Hemolysin XhlA</fullName>
    </recommendedName>
</protein>
<keyword evidence="3" id="KW-1185">Reference proteome</keyword>
<evidence type="ECO:0000256" key="1">
    <source>
        <dbReference type="SAM" id="Coils"/>
    </source>
</evidence>
<dbReference type="Proteomes" id="UP001500604">
    <property type="component" value="Unassembled WGS sequence"/>
</dbReference>
<evidence type="ECO:0000313" key="2">
    <source>
        <dbReference type="EMBL" id="GAA4652540.1"/>
    </source>
</evidence>
<reference evidence="3" key="1">
    <citation type="journal article" date="2019" name="Int. J. Syst. Evol. Microbiol.">
        <title>The Global Catalogue of Microorganisms (GCM) 10K type strain sequencing project: providing services to taxonomists for standard genome sequencing and annotation.</title>
        <authorList>
            <consortium name="The Broad Institute Genomics Platform"/>
            <consortium name="The Broad Institute Genome Sequencing Center for Infectious Disease"/>
            <person name="Wu L."/>
            <person name="Ma J."/>
        </authorList>
    </citation>
    <scope>NUCLEOTIDE SEQUENCE [LARGE SCALE GENOMIC DNA]</scope>
    <source>
        <strain evidence="3">JCM 17805</strain>
    </source>
</reference>